<feature type="region of interest" description="Disordered" evidence="1">
    <location>
        <begin position="1"/>
        <end position="21"/>
    </location>
</feature>
<comment type="caution">
    <text evidence="2">The sequence shown here is derived from an EMBL/GenBank/DDBJ whole genome shotgun (WGS) entry which is preliminary data.</text>
</comment>
<evidence type="ECO:0000313" key="2">
    <source>
        <dbReference type="EMBL" id="KAF7831793.1"/>
    </source>
</evidence>
<organism evidence="2 3">
    <name type="scientific">Senna tora</name>
    <dbReference type="NCBI Taxonomy" id="362788"/>
    <lineage>
        <taxon>Eukaryota</taxon>
        <taxon>Viridiplantae</taxon>
        <taxon>Streptophyta</taxon>
        <taxon>Embryophyta</taxon>
        <taxon>Tracheophyta</taxon>
        <taxon>Spermatophyta</taxon>
        <taxon>Magnoliopsida</taxon>
        <taxon>eudicotyledons</taxon>
        <taxon>Gunneridae</taxon>
        <taxon>Pentapetalae</taxon>
        <taxon>rosids</taxon>
        <taxon>fabids</taxon>
        <taxon>Fabales</taxon>
        <taxon>Fabaceae</taxon>
        <taxon>Caesalpinioideae</taxon>
        <taxon>Cassia clade</taxon>
        <taxon>Senna</taxon>
    </lineage>
</organism>
<dbReference type="Proteomes" id="UP000634136">
    <property type="component" value="Unassembled WGS sequence"/>
</dbReference>
<dbReference type="AlphaFoldDB" id="A0A834WSW7"/>
<sequence>MERLHMPVGVPTSIDIAHDPS</sequence>
<protein>
    <submittedName>
        <fullName evidence="2">Uncharacterized protein</fullName>
    </submittedName>
</protein>
<proteinExistence type="predicted"/>
<name>A0A834WSW7_9FABA</name>
<keyword evidence="3" id="KW-1185">Reference proteome</keyword>
<gene>
    <name evidence="2" type="ORF">G2W53_014126</name>
</gene>
<evidence type="ECO:0000256" key="1">
    <source>
        <dbReference type="SAM" id="MobiDB-lite"/>
    </source>
</evidence>
<reference evidence="2" key="1">
    <citation type="submission" date="2020-09" db="EMBL/GenBank/DDBJ databases">
        <title>Genome-Enabled Discovery of Anthraquinone Biosynthesis in Senna tora.</title>
        <authorList>
            <person name="Kang S.-H."/>
            <person name="Pandey R.P."/>
            <person name="Lee C.-M."/>
            <person name="Sim J.-S."/>
            <person name="Jeong J.-T."/>
            <person name="Choi B.-S."/>
            <person name="Jung M."/>
            <person name="Ginzburg D."/>
            <person name="Zhao K."/>
            <person name="Won S.Y."/>
            <person name="Oh T.-J."/>
            <person name="Yu Y."/>
            <person name="Kim N.-H."/>
            <person name="Lee O.R."/>
            <person name="Lee T.-H."/>
            <person name="Bashyal P."/>
            <person name="Kim T.-S."/>
            <person name="Lee W.-H."/>
            <person name="Kawkins C."/>
            <person name="Kim C.-K."/>
            <person name="Kim J.S."/>
            <person name="Ahn B.O."/>
            <person name="Rhee S.Y."/>
            <person name="Sohng J.K."/>
        </authorList>
    </citation>
    <scope>NUCLEOTIDE SEQUENCE</scope>
    <source>
        <tissue evidence="2">Leaf</tissue>
    </source>
</reference>
<evidence type="ECO:0000313" key="3">
    <source>
        <dbReference type="Proteomes" id="UP000634136"/>
    </source>
</evidence>
<accession>A0A834WSW7</accession>
<dbReference type="EMBL" id="JAAIUW010000005">
    <property type="protein sequence ID" value="KAF7831793.1"/>
    <property type="molecule type" value="Genomic_DNA"/>
</dbReference>